<dbReference type="AlphaFoldDB" id="A0A2W7NBN4"/>
<dbReference type="Proteomes" id="UP000248916">
    <property type="component" value="Unassembled WGS sequence"/>
</dbReference>
<dbReference type="Pfam" id="PF05164">
    <property type="entry name" value="ZapA"/>
    <property type="match status" value="1"/>
</dbReference>
<keyword evidence="1" id="KW-0132">Cell division</keyword>
<gene>
    <name evidence="1" type="ORF">LX81_01489</name>
</gene>
<dbReference type="Gene3D" id="3.30.160.880">
    <property type="entry name" value="Cell division protein ZapA protomer, N-terminal domain"/>
    <property type="match status" value="1"/>
</dbReference>
<evidence type="ECO:0000313" key="1">
    <source>
        <dbReference type="EMBL" id="PZX17761.1"/>
    </source>
</evidence>
<dbReference type="OrthoDB" id="9797575at2"/>
<comment type="caution">
    <text evidence="1">The sequence shown here is derived from an EMBL/GenBank/DDBJ whole genome shotgun (WGS) entry which is preliminary data.</text>
</comment>
<dbReference type="InterPro" id="IPR007838">
    <property type="entry name" value="Cell_div_ZapA-like"/>
</dbReference>
<dbReference type="RefSeq" id="WP_111536643.1">
    <property type="nucleotide sequence ID" value="NZ_QKZL01000004.1"/>
</dbReference>
<protein>
    <submittedName>
        <fullName evidence="1">Cell division protein ZapA</fullName>
    </submittedName>
</protein>
<accession>A0A2W7NBN4</accession>
<keyword evidence="2" id="KW-1185">Reference proteome</keyword>
<sequence length="131" mass="14102">MPDETITIGGRNFEVSCEPGQEPALHSAAQLLDAEAAKIPAQNGRLSEPRMLLMAALMLADRTANLEAEVADRGERLKSLEREFARIRRTSSAAPERVEVPTIPAPLLETLAELAARSEALADAVEEKAEG</sequence>
<reference evidence="1 2" key="1">
    <citation type="submission" date="2018-06" db="EMBL/GenBank/DDBJ databases">
        <title>Genomic Encyclopedia of Archaeal and Bacterial Type Strains, Phase II (KMG-II): from individual species to whole genera.</title>
        <authorList>
            <person name="Goeker M."/>
        </authorList>
    </citation>
    <scope>NUCLEOTIDE SEQUENCE [LARGE SCALE GENOMIC DNA]</scope>
    <source>
        <strain evidence="1 2">DSM 22009</strain>
    </source>
</reference>
<dbReference type="InterPro" id="IPR036192">
    <property type="entry name" value="Cell_div_ZapA-like_sf"/>
</dbReference>
<organism evidence="1 2">
    <name type="scientific">Palleronia aestuarii</name>
    <dbReference type="NCBI Taxonomy" id="568105"/>
    <lineage>
        <taxon>Bacteria</taxon>
        <taxon>Pseudomonadati</taxon>
        <taxon>Pseudomonadota</taxon>
        <taxon>Alphaproteobacteria</taxon>
        <taxon>Rhodobacterales</taxon>
        <taxon>Roseobacteraceae</taxon>
        <taxon>Palleronia</taxon>
    </lineage>
</organism>
<evidence type="ECO:0000313" key="2">
    <source>
        <dbReference type="Proteomes" id="UP000248916"/>
    </source>
</evidence>
<dbReference type="SUPFAM" id="SSF102829">
    <property type="entry name" value="Cell division protein ZapA-like"/>
    <property type="match status" value="1"/>
</dbReference>
<keyword evidence="1" id="KW-0131">Cell cycle</keyword>
<name>A0A2W7NBN4_9RHOB</name>
<dbReference type="GO" id="GO:0051301">
    <property type="term" value="P:cell division"/>
    <property type="evidence" value="ECO:0007669"/>
    <property type="project" value="UniProtKB-KW"/>
</dbReference>
<proteinExistence type="predicted"/>
<dbReference type="InterPro" id="IPR042233">
    <property type="entry name" value="Cell_div_ZapA_N"/>
</dbReference>
<dbReference type="EMBL" id="QKZL01000004">
    <property type="protein sequence ID" value="PZX17761.1"/>
    <property type="molecule type" value="Genomic_DNA"/>
</dbReference>